<dbReference type="AlphaFoldDB" id="A0A6H1ZD23"/>
<proteinExistence type="predicted"/>
<evidence type="ECO:0000313" key="2">
    <source>
        <dbReference type="EMBL" id="QJH95466.1"/>
    </source>
</evidence>
<gene>
    <name evidence="1" type="ORF">TM448A00224_0024</name>
    <name evidence="2" type="ORF">TM448B00423_0035</name>
</gene>
<accession>A0A6H1ZD23</accession>
<protein>
    <submittedName>
        <fullName evidence="1">Uncharacterized protein</fullName>
    </submittedName>
</protein>
<name>A0A6H1ZD23_9ZZZZ</name>
<evidence type="ECO:0000313" key="1">
    <source>
        <dbReference type="EMBL" id="QJA45359.1"/>
    </source>
</evidence>
<dbReference type="EMBL" id="MT144620">
    <property type="protein sequence ID" value="QJH95466.1"/>
    <property type="molecule type" value="Genomic_DNA"/>
</dbReference>
<organism evidence="1">
    <name type="scientific">viral metagenome</name>
    <dbReference type="NCBI Taxonomy" id="1070528"/>
    <lineage>
        <taxon>unclassified sequences</taxon>
        <taxon>metagenomes</taxon>
        <taxon>organismal metagenomes</taxon>
    </lineage>
</organism>
<reference evidence="1" key="1">
    <citation type="submission" date="2020-03" db="EMBL/GenBank/DDBJ databases">
        <title>The deep terrestrial virosphere.</title>
        <authorList>
            <person name="Holmfeldt K."/>
            <person name="Nilsson E."/>
            <person name="Simone D."/>
            <person name="Lopez-Fernandez M."/>
            <person name="Wu X."/>
            <person name="de Brujin I."/>
            <person name="Lundin D."/>
            <person name="Andersson A."/>
            <person name="Bertilsson S."/>
            <person name="Dopson M."/>
        </authorList>
    </citation>
    <scope>NUCLEOTIDE SEQUENCE</scope>
    <source>
        <strain evidence="1">TM448A00224</strain>
        <strain evidence="2">TM448B00423</strain>
    </source>
</reference>
<dbReference type="EMBL" id="MT143989">
    <property type="protein sequence ID" value="QJA45359.1"/>
    <property type="molecule type" value="Genomic_DNA"/>
</dbReference>
<sequence length="153" mass="17626">MTVFDLAKDEQGDWFAYFDSHIDPVIGETVYDPPIEGAAEFRIRSMAPFFDERRKERKKEFKMVLNPSTRGMERVGYYPDLPPDEAEKENQDAWDYAITGIKNAFSAPGVEIKCTRENKLALIEIPAFMRFLFRVFQIISDTGAKAREESEGN</sequence>